<protein>
    <submittedName>
        <fullName evidence="1">Uncharacterized protein</fullName>
    </submittedName>
</protein>
<gene>
    <name evidence="1" type="ORF">N0B31_02785</name>
</gene>
<organism evidence="1 2">
    <name type="scientific">Salinirubellus salinus</name>
    <dbReference type="NCBI Taxonomy" id="1364945"/>
    <lineage>
        <taxon>Archaea</taxon>
        <taxon>Methanobacteriati</taxon>
        <taxon>Methanobacteriota</taxon>
        <taxon>Stenosarchaea group</taxon>
        <taxon>Halobacteria</taxon>
        <taxon>Halobacteriales</taxon>
        <taxon>Natronomonadaceae</taxon>
        <taxon>Salinirubellus</taxon>
    </lineage>
</organism>
<dbReference type="EMBL" id="CP104003">
    <property type="protein sequence ID" value="UWM55217.1"/>
    <property type="molecule type" value="Genomic_DNA"/>
</dbReference>
<evidence type="ECO:0000313" key="1">
    <source>
        <dbReference type="EMBL" id="UWM55217.1"/>
    </source>
</evidence>
<keyword evidence="2" id="KW-1185">Reference proteome</keyword>
<dbReference type="AlphaFoldDB" id="A0A9E7UBL7"/>
<dbReference type="GeneID" id="74941313"/>
<dbReference type="Proteomes" id="UP001057580">
    <property type="component" value="Chromosome"/>
</dbReference>
<proteinExistence type="predicted"/>
<reference evidence="1" key="1">
    <citation type="submission" date="2022-09" db="EMBL/GenBank/DDBJ databases">
        <title>Diverse halophilic archaea isolated from saline environments.</title>
        <authorList>
            <person name="Cui H.-L."/>
        </authorList>
    </citation>
    <scope>NUCLEOTIDE SEQUENCE</scope>
    <source>
        <strain evidence="1">ZS-35-S2</strain>
    </source>
</reference>
<accession>A0A9E7UBL7</accession>
<name>A0A9E7UBL7_9EURY</name>
<evidence type="ECO:0000313" key="2">
    <source>
        <dbReference type="Proteomes" id="UP001057580"/>
    </source>
</evidence>
<dbReference type="KEGG" id="ssai:N0B31_02785"/>
<sequence>MIDKEFPHDTEPDGDVSLPHHFWIGVAAAVFSFWSVWPAYPAVGAVGTLVGLLVALDDAVEHAFGVATPIDQLWNRWLRDMVVGLDERIRRGE</sequence>
<dbReference type="RefSeq" id="WP_260594269.1">
    <property type="nucleotide sequence ID" value="NZ_CP104003.1"/>
</dbReference>